<keyword evidence="2" id="KW-1185">Reference proteome</keyword>
<name>A0A1J1HR14_9DIPT</name>
<proteinExistence type="predicted"/>
<protein>
    <submittedName>
        <fullName evidence="1">CLUMA_CG004203, isoform A</fullName>
    </submittedName>
</protein>
<evidence type="ECO:0000313" key="2">
    <source>
        <dbReference type="Proteomes" id="UP000183832"/>
    </source>
</evidence>
<dbReference type="Proteomes" id="UP000183832">
    <property type="component" value="Unassembled WGS sequence"/>
</dbReference>
<dbReference type="EMBL" id="CVRI01000019">
    <property type="protein sequence ID" value="CRK90479.1"/>
    <property type="molecule type" value="Genomic_DNA"/>
</dbReference>
<sequence length="135" mass="16101">MLTKKAAYIEFLPHQHKIVSGQNLLLEWIDRRLDVSEQQCNLHKMHFLYLRWTFVVDASCCNIKSDFRFEDELNECEIEFESFSIAHVHNAICVIEIFRVIKCNYLDLSEWDVFHCCEWKVEDVNGKARNNSVQM</sequence>
<gene>
    <name evidence="1" type="ORF">CLUMA_CG004203</name>
</gene>
<dbReference type="AlphaFoldDB" id="A0A1J1HR14"/>
<accession>A0A1J1HR14</accession>
<reference evidence="1 2" key="1">
    <citation type="submission" date="2015-04" db="EMBL/GenBank/DDBJ databases">
        <authorList>
            <person name="Syromyatnikov M.Y."/>
            <person name="Popov V.N."/>
        </authorList>
    </citation>
    <scope>NUCLEOTIDE SEQUENCE [LARGE SCALE GENOMIC DNA]</scope>
</reference>
<organism evidence="1 2">
    <name type="scientific">Clunio marinus</name>
    <dbReference type="NCBI Taxonomy" id="568069"/>
    <lineage>
        <taxon>Eukaryota</taxon>
        <taxon>Metazoa</taxon>
        <taxon>Ecdysozoa</taxon>
        <taxon>Arthropoda</taxon>
        <taxon>Hexapoda</taxon>
        <taxon>Insecta</taxon>
        <taxon>Pterygota</taxon>
        <taxon>Neoptera</taxon>
        <taxon>Endopterygota</taxon>
        <taxon>Diptera</taxon>
        <taxon>Nematocera</taxon>
        <taxon>Chironomoidea</taxon>
        <taxon>Chironomidae</taxon>
        <taxon>Clunio</taxon>
    </lineage>
</organism>
<evidence type="ECO:0000313" key="1">
    <source>
        <dbReference type="EMBL" id="CRK90479.1"/>
    </source>
</evidence>